<keyword evidence="4" id="KW-0689">Ribosomal protein</keyword>
<accession>A0AAD1TIY4</accession>
<evidence type="ECO:0000259" key="10">
    <source>
        <dbReference type="Pfam" id="PF22078"/>
    </source>
</evidence>
<protein>
    <recommendedName>
        <fullName evidence="7">Large ribosomal subunit protein bL9m</fullName>
    </recommendedName>
    <alternativeName>
        <fullName evidence="8">39S ribosomal protein L9, mitochondrial</fullName>
    </alternativeName>
</protein>
<dbReference type="Pfam" id="PF22078">
    <property type="entry name" value="Ribosomal_bL9m_C"/>
    <property type="match status" value="1"/>
</dbReference>
<dbReference type="PANTHER" id="PTHR21368">
    <property type="entry name" value="50S RIBOSOMAL PROTEIN L9"/>
    <property type="match status" value="1"/>
</dbReference>
<gene>
    <name evidence="12" type="ORF">PECUL_23A001024</name>
</gene>
<dbReference type="InterPro" id="IPR020070">
    <property type="entry name" value="Ribosomal_bL9_N"/>
</dbReference>
<dbReference type="GO" id="GO:0005739">
    <property type="term" value="C:mitochondrion"/>
    <property type="evidence" value="ECO:0007669"/>
    <property type="project" value="UniProtKB-SubCell"/>
</dbReference>
<keyword evidence="5" id="KW-0496">Mitochondrion</keyword>
<evidence type="ECO:0000256" key="7">
    <source>
        <dbReference type="ARBA" id="ARBA00035194"/>
    </source>
</evidence>
<evidence type="ECO:0000256" key="3">
    <source>
        <dbReference type="ARBA" id="ARBA00022946"/>
    </source>
</evidence>
<feature type="domain" description="Ribosomal protein L9" evidence="9">
    <location>
        <begin position="72"/>
        <end position="117"/>
    </location>
</feature>
<proteinExistence type="inferred from homology"/>
<evidence type="ECO:0000256" key="5">
    <source>
        <dbReference type="ARBA" id="ARBA00023128"/>
    </source>
</evidence>
<organism evidence="12 13">
    <name type="scientific">Pelobates cultripes</name>
    <name type="common">Western spadefoot toad</name>
    <dbReference type="NCBI Taxonomy" id="61616"/>
    <lineage>
        <taxon>Eukaryota</taxon>
        <taxon>Metazoa</taxon>
        <taxon>Chordata</taxon>
        <taxon>Craniata</taxon>
        <taxon>Vertebrata</taxon>
        <taxon>Euteleostomi</taxon>
        <taxon>Amphibia</taxon>
        <taxon>Batrachia</taxon>
        <taxon>Anura</taxon>
        <taxon>Pelobatoidea</taxon>
        <taxon>Pelobatidae</taxon>
        <taxon>Pelobates</taxon>
    </lineage>
</organism>
<dbReference type="AlphaFoldDB" id="A0AAD1TIY4"/>
<feature type="domain" description="Large ribosomal subunit protein bL9m C-terminal" evidence="10">
    <location>
        <begin position="133"/>
        <end position="217"/>
    </location>
</feature>
<name>A0AAD1TIY4_PELCU</name>
<dbReference type="Pfam" id="PF01281">
    <property type="entry name" value="Ribosomal_L9_N"/>
    <property type="match status" value="1"/>
</dbReference>
<evidence type="ECO:0000313" key="12">
    <source>
        <dbReference type="EMBL" id="CAH2327437.1"/>
    </source>
</evidence>
<dbReference type="InterPro" id="IPR056864">
    <property type="entry name" value="MRP-L9_N"/>
</dbReference>
<dbReference type="InterPro" id="IPR009027">
    <property type="entry name" value="Ribosomal_bL9/RNase_H1_N"/>
</dbReference>
<evidence type="ECO:0000259" key="9">
    <source>
        <dbReference type="Pfam" id="PF01281"/>
    </source>
</evidence>
<dbReference type="Gene3D" id="3.40.5.10">
    <property type="entry name" value="Ribosomal protein L9, N-terminal domain"/>
    <property type="match status" value="1"/>
</dbReference>
<dbReference type="EMBL" id="OW240924">
    <property type="protein sequence ID" value="CAH2327437.1"/>
    <property type="molecule type" value="Genomic_DNA"/>
</dbReference>
<dbReference type="FunFam" id="3.40.5.10:FF:000005">
    <property type="entry name" value="39S ribosomal protein L9, mitochondrial"/>
    <property type="match status" value="1"/>
</dbReference>
<sequence length="246" mass="28601">MLSASCRLLPRGVRDLLSLGPLTVTPSRGTVIVERWWQVSLAKEGKEPYLHPRRHRIFRKVEDRKHVKKDKMELILTQTVHKLGNRGQIVIVDKATGRNKLLAQGLAVYPSPENKQMFEEENKMMQDESSLKKQQTWTGELTVNYLKNSRLEVGMKNNVKWELNKEIVCRNFLKNLGVVVPPEALKIPEESITRWGEYWCEVTVNGIDTVRLPMDVVNFEREKTKRYKYWLSQQAAKNTNEPTSED</sequence>
<evidence type="ECO:0000256" key="2">
    <source>
        <dbReference type="ARBA" id="ARBA00010605"/>
    </source>
</evidence>
<dbReference type="GO" id="GO:0005840">
    <property type="term" value="C:ribosome"/>
    <property type="evidence" value="ECO:0007669"/>
    <property type="project" value="UniProtKB-KW"/>
</dbReference>
<evidence type="ECO:0000256" key="6">
    <source>
        <dbReference type="ARBA" id="ARBA00023274"/>
    </source>
</evidence>
<comment type="subcellular location">
    <subcellularLocation>
        <location evidence="1">Mitochondrion</location>
    </subcellularLocation>
</comment>
<evidence type="ECO:0000313" key="13">
    <source>
        <dbReference type="Proteomes" id="UP001295444"/>
    </source>
</evidence>
<dbReference type="GO" id="GO:1990904">
    <property type="term" value="C:ribonucleoprotein complex"/>
    <property type="evidence" value="ECO:0007669"/>
    <property type="project" value="UniProtKB-KW"/>
</dbReference>
<dbReference type="Proteomes" id="UP001295444">
    <property type="component" value="Chromosome 13"/>
</dbReference>
<evidence type="ECO:0000256" key="8">
    <source>
        <dbReference type="ARBA" id="ARBA00035381"/>
    </source>
</evidence>
<dbReference type="InterPro" id="IPR036935">
    <property type="entry name" value="Ribosomal_bL9_N_sf"/>
</dbReference>
<dbReference type="InterPro" id="IPR000244">
    <property type="entry name" value="Ribosomal_bL9"/>
</dbReference>
<keyword evidence="3" id="KW-0809">Transit peptide</keyword>
<evidence type="ECO:0000256" key="1">
    <source>
        <dbReference type="ARBA" id="ARBA00004173"/>
    </source>
</evidence>
<keyword evidence="6" id="KW-0687">Ribonucleoprotein</keyword>
<feature type="domain" description="Large ribosomal subunit protein bL9m N-terminal" evidence="11">
    <location>
        <begin position="31"/>
        <end position="63"/>
    </location>
</feature>
<evidence type="ECO:0000256" key="4">
    <source>
        <dbReference type="ARBA" id="ARBA00022980"/>
    </source>
</evidence>
<evidence type="ECO:0000259" key="11">
    <source>
        <dbReference type="Pfam" id="PF25131"/>
    </source>
</evidence>
<dbReference type="GO" id="GO:0006412">
    <property type="term" value="P:translation"/>
    <property type="evidence" value="ECO:0007669"/>
    <property type="project" value="InterPro"/>
</dbReference>
<comment type="similarity">
    <text evidence="2">Belongs to the bacterial ribosomal protein bL9 family.</text>
</comment>
<dbReference type="GO" id="GO:0003735">
    <property type="term" value="F:structural constituent of ribosome"/>
    <property type="evidence" value="ECO:0007669"/>
    <property type="project" value="InterPro"/>
</dbReference>
<dbReference type="InterPro" id="IPR054302">
    <property type="entry name" value="Ribosomal_bL9m_C"/>
</dbReference>
<dbReference type="SUPFAM" id="SSF55658">
    <property type="entry name" value="L9 N-domain-like"/>
    <property type="match status" value="1"/>
</dbReference>
<reference evidence="12" key="1">
    <citation type="submission" date="2022-03" db="EMBL/GenBank/DDBJ databases">
        <authorList>
            <person name="Alioto T."/>
            <person name="Alioto T."/>
            <person name="Gomez Garrido J."/>
        </authorList>
    </citation>
    <scope>NUCLEOTIDE SEQUENCE</scope>
</reference>
<dbReference type="Pfam" id="PF25131">
    <property type="entry name" value="bL9m_N"/>
    <property type="match status" value="1"/>
</dbReference>
<keyword evidence="13" id="KW-1185">Reference proteome</keyword>